<keyword evidence="2" id="KW-1133">Transmembrane helix</keyword>
<feature type="transmembrane region" description="Helical" evidence="2">
    <location>
        <begin position="25"/>
        <end position="44"/>
    </location>
</feature>
<name>A0ABU6UF58_9FABA</name>
<evidence type="ECO:0000313" key="3">
    <source>
        <dbReference type="EMBL" id="MED6158786.1"/>
    </source>
</evidence>
<proteinExistence type="predicted"/>
<protein>
    <submittedName>
        <fullName evidence="3">Uncharacterized protein</fullName>
    </submittedName>
</protein>
<evidence type="ECO:0000256" key="1">
    <source>
        <dbReference type="SAM" id="MobiDB-lite"/>
    </source>
</evidence>
<keyword evidence="2" id="KW-0812">Transmembrane</keyword>
<feature type="region of interest" description="Disordered" evidence="1">
    <location>
        <begin position="1"/>
        <end position="21"/>
    </location>
</feature>
<comment type="caution">
    <text evidence="3">The sequence shown here is derived from an EMBL/GenBank/DDBJ whole genome shotgun (WGS) entry which is preliminary data.</text>
</comment>
<feature type="transmembrane region" description="Helical" evidence="2">
    <location>
        <begin position="50"/>
        <end position="73"/>
    </location>
</feature>
<keyword evidence="4" id="KW-1185">Reference proteome</keyword>
<evidence type="ECO:0000313" key="4">
    <source>
        <dbReference type="Proteomes" id="UP001341840"/>
    </source>
</evidence>
<dbReference type="Proteomes" id="UP001341840">
    <property type="component" value="Unassembled WGS sequence"/>
</dbReference>
<evidence type="ECO:0000256" key="2">
    <source>
        <dbReference type="SAM" id="Phobius"/>
    </source>
</evidence>
<organism evidence="3 4">
    <name type="scientific">Stylosanthes scabra</name>
    <dbReference type="NCBI Taxonomy" id="79078"/>
    <lineage>
        <taxon>Eukaryota</taxon>
        <taxon>Viridiplantae</taxon>
        <taxon>Streptophyta</taxon>
        <taxon>Embryophyta</taxon>
        <taxon>Tracheophyta</taxon>
        <taxon>Spermatophyta</taxon>
        <taxon>Magnoliopsida</taxon>
        <taxon>eudicotyledons</taxon>
        <taxon>Gunneridae</taxon>
        <taxon>Pentapetalae</taxon>
        <taxon>rosids</taxon>
        <taxon>fabids</taxon>
        <taxon>Fabales</taxon>
        <taxon>Fabaceae</taxon>
        <taxon>Papilionoideae</taxon>
        <taxon>50 kb inversion clade</taxon>
        <taxon>dalbergioids sensu lato</taxon>
        <taxon>Dalbergieae</taxon>
        <taxon>Pterocarpus clade</taxon>
        <taxon>Stylosanthes</taxon>
    </lineage>
</organism>
<reference evidence="3 4" key="1">
    <citation type="journal article" date="2023" name="Plants (Basel)">
        <title>Bridging the Gap: Combining Genomics and Transcriptomics Approaches to Understand Stylosanthes scabra, an Orphan Legume from the Brazilian Caatinga.</title>
        <authorList>
            <person name="Ferreira-Neto J.R.C."/>
            <person name="da Silva M.D."/>
            <person name="Binneck E."/>
            <person name="de Melo N.F."/>
            <person name="da Silva R.H."/>
            <person name="de Melo A.L.T.M."/>
            <person name="Pandolfi V."/>
            <person name="Bustamante F.O."/>
            <person name="Brasileiro-Vidal A.C."/>
            <person name="Benko-Iseppon A.M."/>
        </authorList>
    </citation>
    <scope>NUCLEOTIDE SEQUENCE [LARGE SCALE GENOMIC DNA]</scope>
    <source>
        <tissue evidence="3">Leaves</tissue>
    </source>
</reference>
<gene>
    <name evidence="3" type="ORF">PIB30_035990</name>
</gene>
<accession>A0ABU6UF58</accession>
<sequence>MYPRIRSADPPVHTTHHNKAPNPQIPLLSALLSLVTPPTLPSFIITTSPFLPLFPIIISLFLYFVATTCVAAGSRWLSYPRRRSPCVAAVCARRLHLTCILYVSTSPNQCTPNHCLCALCLQSPPPRNRTGLSNKPNIGPEQEKEISVRVIATQIPHFRFTSLTSPAQTQGGEERSLRLLLNLKNGCARSGFVKMSATCLMNKIIGEVDGKKIVAEDGWESITRLLHLEEKVLDPLHFCKRGSEGSIFCLDGDATHGGQLRALPQDQIGAKKDTIVGAKSSVVRITC</sequence>
<keyword evidence="2" id="KW-0472">Membrane</keyword>
<dbReference type="EMBL" id="JASCZI010121003">
    <property type="protein sequence ID" value="MED6158786.1"/>
    <property type="molecule type" value="Genomic_DNA"/>
</dbReference>